<dbReference type="PROSITE" id="PS50090">
    <property type="entry name" value="MYB_LIKE"/>
    <property type="match status" value="1"/>
</dbReference>
<accession>A0AAD7XD32</accession>
<dbReference type="InterPro" id="IPR009057">
    <property type="entry name" value="Homeodomain-like_sf"/>
</dbReference>
<dbReference type="Pfam" id="PF23082">
    <property type="entry name" value="Myb_DNA-binding_2"/>
    <property type="match status" value="1"/>
</dbReference>
<dbReference type="PANTHER" id="PTHR22705:SF0">
    <property type="entry name" value="ZZ-TYPE ZINC FINGER-CONTAINING PROTEIN 3"/>
    <property type="match status" value="1"/>
</dbReference>
<organism evidence="5 6">
    <name type="scientific">Trametes cubensis</name>
    <dbReference type="NCBI Taxonomy" id="1111947"/>
    <lineage>
        <taxon>Eukaryota</taxon>
        <taxon>Fungi</taxon>
        <taxon>Dikarya</taxon>
        <taxon>Basidiomycota</taxon>
        <taxon>Agaricomycotina</taxon>
        <taxon>Agaricomycetes</taxon>
        <taxon>Polyporales</taxon>
        <taxon>Polyporaceae</taxon>
        <taxon>Trametes</taxon>
    </lineage>
</organism>
<evidence type="ECO:0000259" key="3">
    <source>
        <dbReference type="PROSITE" id="PS50090"/>
    </source>
</evidence>
<dbReference type="InterPro" id="IPR017930">
    <property type="entry name" value="Myb_dom"/>
</dbReference>
<dbReference type="AlphaFoldDB" id="A0AAD7XD32"/>
<keyword evidence="1" id="KW-0175">Coiled coil</keyword>
<dbReference type="Proteomes" id="UP001215151">
    <property type="component" value="Unassembled WGS sequence"/>
</dbReference>
<evidence type="ECO:0000256" key="1">
    <source>
        <dbReference type="SAM" id="Coils"/>
    </source>
</evidence>
<dbReference type="SUPFAM" id="SSF46689">
    <property type="entry name" value="Homeodomain-like"/>
    <property type="match status" value="1"/>
</dbReference>
<dbReference type="CDD" id="cd00167">
    <property type="entry name" value="SANT"/>
    <property type="match status" value="1"/>
</dbReference>
<dbReference type="InterPro" id="IPR037830">
    <property type="entry name" value="ZZZ3"/>
</dbReference>
<dbReference type="SMART" id="SM00717">
    <property type="entry name" value="SANT"/>
    <property type="match status" value="1"/>
</dbReference>
<evidence type="ECO:0000313" key="5">
    <source>
        <dbReference type="EMBL" id="KAJ8487950.1"/>
    </source>
</evidence>
<evidence type="ECO:0000313" key="6">
    <source>
        <dbReference type="Proteomes" id="UP001215151"/>
    </source>
</evidence>
<feature type="domain" description="HTH myb-type" evidence="4">
    <location>
        <begin position="341"/>
        <end position="395"/>
    </location>
</feature>
<dbReference type="EMBL" id="JAPEVG010000070">
    <property type="protein sequence ID" value="KAJ8487950.1"/>
    <property type="molecule type" value="Genomic_DNA"/>
</dbReference>
<evidence type="ECO:0000256" key="2">
    <source>
        <dbReference type="SAM" id="MobiDB-lite"/>
    </source>
</evidence>
<feature type="region of interest" description="Disordered" evidence="2">
    <location>
        <begin position="215"/>
        <end position="341"/>
    </location>
</feature>
<evidence type="ECO:0008006" key="7">
    <source>
        <dbReference type="Google" id="ProtNLM"/>
    </source>
</evidence>
<sequence length="413" mass="45624">MDQKRAQTLEALEKFIQSQKALLERTHADIERLKELRKDVEQNPPTTLDDLSAKLNSPSFRLSEQLDAMPPLPRDIDWSLFGGAGESTYIDFAGPSILSASTDPIPFKNMAAAAREAYESRNVPPKTPLDPPSDLRRLVAQTRSTLLDPVLKAFRLPDELALLSDDEPDPEELRRAREREKIRELKKRRIEGEADAPVFAGLGLRRPALTQGVFIRRDQEDESAEVDISMDDEGAAGAHPSSAMSEDALMAVDTAPDTASPNDPSPNLPEANVALGARERRPTRKAKVDPRVSSTRVNTSTAKAHSKPKTKVKAEAVDNPPEPSAEPPRDKNGKAKSETYKQAWSVSEQHLLERLLEEIPDGEKNRWAKISKAMNGRRTARQVASRVQKYYEKLKRFGVEVGGSNSSKASGAS</sequence>
<dbReference type="PROSITE" id="PS51294">
    <property type="entry name" value="HTH_MYB"/>
    <property type="match status" value="1"/>
</dbReference>
<comment type="caution">
    <text evidence="5">The sequence shown here is derived from an EMBL/GenBank/DDBJ whole genome shotgun (WGS) entry which is preliminary data.</text>
</comment>
<dbReference type="Gene3D" id="1.10.10.60">
    <property type="entry name" value="Homeodomain-like"/>
    <property type="match status" value="1"/>
</dbReference>
<dbReference type="PANTHER" id="PTHR22705">
    <property type="entry name" value="ZINC FINGER, ZZ DOMAIN CONTAINING 3"/>
    <property type="match status" value="1"/>
</dbReference>
<reference evidence="5" key="1">
    <citation type="submission" date="2022-11" db="EMBL/GenBank/DDBJ databases">
        <title>Genome Sequence of Cubamyces cubensis.</title>
        <authorList>
            <person name="Buettner E."/>
        </authorList>
    </citation>
    <scope>NUCLEOTIDE SEQUENCE</scope>
    <source>
        <strain evidence="5">MPL-01</strain>
    </source>
</reference>
<feature type="compositionally biased region" description="Acidic residues" evidence="2">
    <location>
        <begin position="220"/>
        <end position="234"/>
    </location>
</feature>
<dbReference type="InterPro" id="IPR001005">
    <property type="entry name" value="SANT/Myb"/>
</dbReference>
<feature type="compositionally biased region" description="Basic and acidic residues" evidence="2">
    <location>
        <begin position="327"/>
        <end position="339"/>
    </location>
</feature>
<keyword evidence="6" id="KW-1185">Reference proteome</keyword>
<feature type="compositionally biased region" description="Polar residues" evidence="2">
    <location>
        <begin position="292"/>
        <end position="303"/>
    </location>
</feature>
<gene>
    <name evidence="5" type="ORF">ONZ51_g3862</name>
</gene>
<proteinExistence type="predicted"/>
<feature type="coiled-coil region" evidence="1">
    <location>
        <begin position="16"/>
        <end position="43"/>
    </location>
</feature>
<evidence type="ECO:0000259" key="4">
    <source>
        <dbReference type="PROSITE" id="PS51294"/>
    </source>
</evidence>
<protein>
    <recommendedName>
        <fullName evidence="7">Myb-like domain-containing protein</fullName>
    </recommendedName>
</protein>
<feature type="domain" description="Myb-like" evidence="3">
    <location>
        <begin position="336"/>
        <end position="391"/>
    </location>
</feature>
<name>A0AAD7XD32_9APHY</name>